<dbReference type="AlphaFoldDB" id="M2Y6P7"/>
<dbReference type="InterPro" id="IPR045281">
    <property type="entry name" value="CONSTANS-like"/>
</dbReference>
<feature type="compositionally biased region" description="Basic and acidic residues" evidence="3">
    <location>
        <begin position="31"/>
        <end position="42"/>
    </location>
</feature>
<accession>M2Y6P7</accession>
<dbReference type="eggNOG" id="ENOG502RY4T">
    <property type="taxonomic scope" value="Eukaryota"/>
</dbReference>
<evidence type="ECO:0000313" key="6">
    <source>
        <dbReference type="Proteomes" id="UP000030680"/>
    </source>
</evidence>
<organism evidence="5 6">
    <name type="scientific">Galdieria sulphuraria</name>
    <name type="common">Red alga</name>
    <dbReference type="NCBI Taxonomy" id="130081"/>
    <lineage>
        <taxon>Eukaryota</taxon>
        <taxon>Rhodophyta</taxon>
        <taxon>Bangiophyceae</taxon>
        <taxon>Galdieriales</taxon>
        <taxon>Galdieriaceae</taxon>
        <taxon>Galdieria</taxon>
    </lineage>
</organism>
<dbReference type="PANTHER" id="PTHR31319:SF110">
    <property type="entry name" value="CCT MOTIF FAMILY PROTEIN"/>
    <property type="match status" value="1"/>
</dbReference>
<dbReference type="GO" id="GO:0003700">
    <property type="term" value="F:DNA-binding transcription factor activity"/>
    <property type="evidence" value="ECO:0007669"/>
    <property type="project" value="TreeGrafter"/>
</dbReference>
<proteinExistence type="predicted"/>
<feature type="compositionally biased region" description="Low complexity" evidence="3">
    <location>
        <begin position="233"/>
        <end position="250"/>
    </location>
</feature>
<comment type="subcellular location">
    <subcellularLocation>
        <location evidence="1">Nucleus</location>
    </subcellularLocation>
</comment>
<feature type="compositionally biased region" description="Basic and acidic residues" evidence="3">
    <location>
        <begin position="178"/>
        <end position="205"/>
    </location>
</feature>
<dbReference type="RefSeq" id="XP_005708049.1">
    <property type="nucleotide sequence ID" value="XM_005707992.1"/>
</dbReference>
<keyword evidence="2" id="KW-0539">Nucleus</keyword>
<dbReference type="EMBL" id="KB454491">
    <property type="protein sequence ID" value="EME31529.1"/>
    <property type="molecule type" value="Genomic_DNA"/>
</dbReference>
<feature type="compositionally biased region" description="Basic and acidic residues" evidence="3">
    <location>
        <begin position="109"/>
        <end position="120"/>
    </location>
</feature>
<protein>
    <recommendedName>
        <fullName evidence="4">CCT domain-containing protein</fullName>
    </recommendedName>
</protein>
<evidence type="ECO:0000256" key="3">
    <source>
        <dbReference type="SAM" id="MobiDB-lite"/>
    </source>
</evidence>
<name>M2Y6P7_GALSU</name>
<dbReference type="STRING" id="130081.M2Y6P7"/>
<dbReference type="PANTHER" id="PTHR31319">
    <property type="entry name" value="ZINC FINGER PROTEIN CONSTANS-LIKE 4"/>
    <property type="match status" value="1"/>
</dbReference>
<dbReference type="GeneID" id="17090168"/>
<dbReference type="InterPro" id="IPR010402">
    <property type="entry name" value="CCT_domain"/>
</dbReference>
<keyword evidence="6" id="KW-1185">Reference proteome</keyword>
<reference evidence="6" key="1">
    <citation type="journal article" date="2013" name="Science">
        <title>Gene transfer from bacteria and archaea facilitated evolution of an extremophilic eukaryote.</title>
        <authorList>
            <person name="Schonknecht G."/>
            <person name="Chen W.H."/>
            <person name="Ternes C.M."/>
            <person name="Barbier G.G."/>
            <person name="Shrestha R.P."/>
            <person name="Stanke M."/>
            <person name="Brautigam A."/>
            <person name="Baker B.J."/>
            <person name="Banfield J.F."/>
            <person name="Garavito R.M."/>
            <person name="Carr K."/>
            <person name="Wilkerson C."/>
            <person name="Rensing S.A."/>
            <person name="Gagneul D."/>
            <person name="Dickenson N.E."/>
            <person name="Oesterhelt C."/>
            <person name="Lercher M.J."/>
            <person name="Weber A.P."/>
        </authorList>
    </citation>
    <scope>NUCLEOTIDE SEQUENCE [LARGE SCALE GENOMIC DNA]</scope>
    <source>
        <strain evidence="6">074W</strain>
    </source>
</reference>
<evidence type="ECO:0000259" key="4">
    <source>
        <dbReference type="PROSITE" id="PS51017"/>
    </source>
</evidence>
<feature type="region of interest" description="Disordered" evidence="3">
    <location>
        <begin position="109"/>
        <end position="129"/>
    </location>
</feature>
<evidence type="ECO:0000256" key="1">
    <source>
        <dbReference type="ARBA" id="ARBA00004123"/>
    </source>
</evidence>
<evidence type="ECO:0000313" key="5">
    <source>
        <dbReference type="EMBL" id="EME31529.1"/>
    </source>
</evidence>
<dbReference type="KEGG" id="gsl:Gasu_12040"/>
<feature type="region of interest" description="Disordered" evidence="3">
    <location>
        <begin position="160"/>
        <end position="272"/>
    </location>
</feature>
<dbReference type="Gramene" id="EME31529">
    <property type="protein sequence ID" value="EME31529"/>
    <property type="gene ID" value="Gasu_12040"/>
</dbReference>
<feature type="domain" description="CCT" evidence="4">
    <location>
        <begin position="349"/>
        <end position="391"/>
    </location>
</feature>
<feature type="region of interest" description="Disordered" evidence="3">
    <location>
        <begin position="381"/>
        <end position="404"/>
    </location>
</feature>
<gene>
    <name evidence="5" type="ORF">Gasu_12040</name>
</gene>
<dbReference type="PROSITE" id="PS51017">
    <property type="entry name" value="CCT"/>
    <property type="match status" value="1"/>
</dbReference>
<evidence type="ECO:0000256" key="2">
    <source>
        <dbReference type="ARBA" id="ARBA00023242"/>
    </source>
</evidence>
<feature type="region of interest" description="Disordered" evidence="3">
    <location>
        <begin position="1"/>
        <end position="48"/>
    </location>
</feature>
<feature type="compositionally biased region" description="Basic and acidic residues" evidence="3">
    <location>
        <begin position="160"/>
        <end position="170"/>
    </location>
</feature>
<dbReference type="OrthoDB" id="153872at2759"/>
<feature type="compositionally biased region" description="Basic and acidic residues" evidence="3">
    <location>
        <begin position="1"/>
        <end position="20"/>
    </location>
</feature>
<dbReference type="GO" id="GO:0005634">
    <property type="term" value="C:nucleus"/>
    <property type="evidence" value="ECO:0007669"/>
    <property type="project" value="UniProtKB-SubCell"/>
</dbReference>
<dbReference type="Proteomes" id="UP000030680">
    <property type="component" value="Unassembled WGS sequence"/>
</dbReference>
<sequence length="404" mass="46046">MSAVESERVKQREEEEREQNYENNSITSLKDQVDKPVEEDNRVNSLNNQDGSWKVIDAQPLMDNLNGPTVTSAQLQETAYTHLARTNSDTNIAVAALFEIAARTDASRVTHSTENRKESFSSRNESMTALNARHRKFRRQWNSKMTPEEVHLAYLHRMKEESESAKEVNITRRKRKKELSDSQDEKISKDGYFEKDSFEEQHDKWPAPPNSSSNKDVALGSKSDSDDSDILEGTDSSGNGNGSSNDNNTGTGSGSGSNHGHSVKNPIRRSPALSTFEKNAEVDIWRRMNFKSDDYVDKLDSNKFLSLSGVGSSFSDLNQFLAPSISSNGTASSHRKKMLFGERCSAEERKEKLERYRRKREERIFRKQVRYDVRKRLAESRPRVHGRFCKPSEQQTLSHTQNDK</sequence>
<feature type="compositionally biased region" description="Polar residues" evidence="3">
    <location>
        <begin position="392"/>
        <end position="404"/>
    </location>
</feature>
<dbReference type="Pfam" id="PF06203">
    <property type="entry name" value="CCT"/>
    <property type="match status" value="1"/>
</dbReference>